<feature type="disulfide bond" evidence="6">
    <location>
        <begin position="463"/>
        <end position="490"/>
    </location>
</feature>
<evidence type="ECO:0000256" key="4">
    <source>
        <dbReference type="ARBA" id="ARBA00022737"/>
    </source>
</evidence>
<dbReference type="GO" id="GO:0009986">
    <property type="term" value="C:cell surface"/>
    <property type="evidence" value="ECO:0007669"/>
    <property type="project" value="TreeGrafter"/>
</dbReference>
<dbReference type="GO" id="GO:0008201">
    <property type="term" value="F:heparin binding"/>
    <property type="evidence" value="ECO:0007669"/>
    <property type="project" value="TreeGrafter"/>
</dbReference>
<evidence type="ECO:0000313" key="11">
    <source>
        <dbReference type="Proteomes" id="UP000675881"/>
    </source>
</evidence>
<evidence type="ECO:0000256" key="5">
    <source>
        <dbReference type="ARBA" id="ARBA00023157"/>
    </source>
</evidence>
<reference evidence="10" key="1">
    <citation type="submission" date="2021-02" db="EMBL/GenBank/DDBJ databases">
        <authorList>
            <person name="Bekaert M."/>
        </authorList>
    </citation>
    <scope>NUCLEOTIDE SEQUENCE</scope>
    <source>
        <strain evidence="10">IoA-00</strain>
    </source>
</reference>
<sequence>MRFFILISLFMLVTLHVKSGSSQIKTTATQSLKTTKPGKASTTAETTTIATRAPKTTQSKATSTIAPQTTTTSAPTTTSEAPTTTTVAPTTTSAAPTTTTLAPTTTTAAPTTTTVAPTTTSAAPTTTTLAPTTTTAAPTTTTVAPTTTTAAPTTTTLAPTTTTLAPTTSTAAPTTTTAAPTTTTIAPTTTTIAPTTTTAAPTTTTAASTTTSEAPTTTTAAPTTTTVAPTTTTGAPTTTTAAPTTTTAAPTTTSEAPTTTTAAPTTTSTATTTIATRPPKTTLNKATTTTSAPTTTTDAPTTTIAPPTTTTSSPTTTSEAPTTTTAAPTTTTVAPTTTSDAPTTTTAAPTTTSEVPTTTTAAPTTTSEAPTTPKAAPTTTKAAPITTTASPTTTSAAPTTTTAAPTTTTPSPTTTSAAPTTPSAAPTTTPAPPTTLEPTGCRTTDGKSCVFSFIYSGVTYDSCTTVGNGGVKWCATSLYSSNEALEYANCGASCDVCRTTDGKKCVFPFIYSGVSYNSCTDADNGGVNWCATSLYPSKEALEYANCQSSCESATKTTPDPSSKLSYDSCTDVQNGGVKWCATSLYSTKEANAYANCDPSCEDNKPTTVQPGSACKTTDGQSCIFPFIYSGVSYDSCTDVLNGGVKWCATSLYSTKEANAYANCDPSCEDNKLTTVQPGSACKTTDGQSCLFPFIYSGVSYDSCTDVQNGGVKWCATSLYSTKEANAYANCDPSCEDNKPTTVQPGSACKTTNGQSCLFPFIYSGVSYDSCTDVQNGGVKWCATSLYSTKEANTYANCDPSCEDNNPTTVQPGSACKTTDGQSCIFPFIYSGVSYDSCTDVLNGGVKWCATSLYSTKEANAYANCDPSCEDNKPATVQPESACNTTDGESCIFPPFIYSGVSYDSCTDVQNGGVKWCATSLYSTKEANGYANCDPNC</sequence>
<feature type="domain" description="Fibronectin type-II" evidence="9">
    <location>
        <begin position="751"/>
        <end position="799"/>
    </location>
</feature>
<dbReference type="SUPFAM" id="SSF57440">
    <property type="entry name" value="Kringle-like"/>
    <property type="match status" value="7"/>
</dbReference>
<dbReference type="Gene3D" id="2.10.10.10">
    <property type="entry name" value="Fibronectin, type II, collagen-binding"/>
    <property type="match status" value="7"/>
</dbReference>
<dbReference type="SMART" id="SM00059">
    <property type="entry name" value="FN2"/>
    <property type="match status" value="7"/>
</dbReference>
<dbReference type="AlphaFoldDB" id="A0A7R8CFK0"/>
<feature type="domain" description="Fibronectin type-II" evidence="9">
    <location>
        <begin position="617"/>
        <end position="665"/>
    </location>
</feature>
<evidence type="ECO:0000256" key="6">
    <source>
        <dbReference type="PROSITE-ProRule" id="PRU00479"/>
    </source>
</evidence>
<evidence type="ECO:0000313" key="10">
    <source>
        <dbReference type="EMBL" id="CAF2807423.1"/>
    </source>
</evidence>
<feature type="disulfide bond" evidence="6">
    <location>
        <begin position="770"/>
        <end position="797"/>
    </location>
</feature>
<feature type="domain" description="Fibronectin type-II" evidence="9">
    <location>
        <begin position="818"/>
        <end position="866"/>
    </location>
</feature>
<feature type="compositionally biased region" description="Low complexity" evidence="7">
    <location>
        <begin position="286"/>
        <end position="428"/>
    </location>
</feature>
<feature type="signal peptide" evidence="8">
    <location>
        <begin position="1"/>
        <end position="19"/>
    </location>
</feature>
<protein>
    <submittedName>
        <fullName evidence="10">(salmon louse) hypothetical protein</fullName>
    </submittedName>
</protein>
<dbReference type="InterPro" id="IPR013806">
    <property type="entry name" value="Kringle-like"/>
</dbReference>
<evidence type="ECO:0000256" key="2">
    <source>
        <dbReference type="ARBA" id="ARBA00010011"/>
    </source>
</evidence>
<feature type="domain" description="Fibronectin type-II" evidence="9">
    <location>
        <begin position="444"/>
        <end position="492"/>
    </location>
</feature>
<dbReference type="EMBL" id="HG994590">
    <property type="protein sequence ID" value="CAF2807423.1"/>
    <property type="molecule type" value="Genomic_DNA"/>
</dbReference>
<keyword evidence="5 6" id="KW-1015">Disulfide bond</keyword>
<comment type="similarity">
    <text evidence="2">Belongs to the seminal plasma protein family.</text>
</comment>
<organism evidence="10 11">
    <name type="scientific">Lepeophtheirus salmonis</name>
    <name type="common">Salmon louse</name>
    <name type="synonym">Caligus salmonis</name>
    <dbReference type="NCBI Taxonomy" id="72036"/>
    <lineage>
        <taxon>Eukaryota</taxon>
        <taxon>Metazoa</taxon>
        <taxon>Ecdysozoa</taxon>
        <taxon>Arthropoda</taxon>
        <taxon>Crustacea</taxon>
        <taxon>Multicrustacea</taxon>
        <taxon>Hexanauplia</taxon>
        <taxon>Copepoda</taxon>
        <taxon>Siphonostomatoida</taxon>
        <taxon>Caligidae</taxon>
        <taxon>Lepeophtheirus</taxon>
    </lineage>
</organism>
<dbReference type="Proteomes" id="UP000675881">
    <property type="component" value="Chromosome 11"/>
</dbReference>
<feature type="region of interest" description="Disordered" evidence="7">
    <location>
        <begin position="194"/>
        <end position="439"/>
    </location>
</feature>
<evidence type="ECO:0000256" key="1">
    <source>
        <dbReference type="ARBA" id="ARBA00004613"/>
    </source>
</evidence>
<dbReference type="Pfam" id="PF00040">
    <property type="entry name" value="fn2"/>
    <property type="match status" value="7"/>
</dbReference>
<feature type="disulfide bond" evidence="6">
    <location>
        <begin position="636"/>
        <end position="663"/>
    </location>
</feature>
<proteinExistence type="inferred from homology"/>
<accession>A0A7R8CFK0</accession>
<feature type="disulfide bond" evidence="6">
    <location>
        <begin position="703"/>
        <end position="730"/>
    </location>
</feature>
<keyword evidence="11" id="KW-1185">Reference proteome</keyword>
<dbReference type="PROSITE" id="PS51092">
    <property type="entry name" value="FN2_2"/>
    <property type="match status" value="6"/>
</dbReference>
<dbReference type="EMBL" id="HG994590">
    <property type="protein sequence ID" value="CAF2807440.1"/>
    <property type="molecule type" value="Genomic_DNA"/>
</dbReference>
<evidence type="ECO:0000256" key="7">
    <source>
        <dbReference type="SAM" id="MobiDB-lite"/>
    </source>
</evidence>
<evidence type="ECO:0000256" key="3">
    <source>
        <dbReference type="ARBA" id="ARBA00022525"/>
    </source>
</evidence>
<feature type="compositionally biased region" description="Low complexity" evidence="7">
    <location>
        <begin position="194"/>
        <end position="276"/>
    </location>
</feature>
<feature type="domain" description="Fibronectin type-II" evidence="9">
    <location>
        <begin position="684"/>
        <end position="732"/>
    </location>
</feature>
<dbReference type="PANTHER" id="PTHR22918:SF1">
    <property type="entry name" value="FIBRONECTIN TYPE-II DOMAIN-CONTAINING PROTEIN"/>
    <property type="match status" value="1"/>
</dbReference>
<feature type="compositionally biased region" description="Low complexity" evidence="7">
    <location>
        <begin position="40"/>
        <end position="181"/>
    </location>
</feature>
<dbReference type="PANTHER" id="PTHR22918">
    <property type="entry name" value="SEMINAL PLASMA PROTEIN"/>
    <property type="match status" value="1"/>
</dbReference>
<dbReference type="OrthoDB" id="406838at2759"/>
<evidence type="ECO:0000259" key="9">
    <source>
        <dbReference type="PROSITE" id="PS51092"/>
    </source>
</evidence>
<evidence type="ECO:0000256" key="8">
    <source>
        <dbReference type="SAM" id="SignalP"/>
    </source>
</evidence>
<comment type="subcellular location">
    <subcellularLocation>
        <location evidence="1">Secreted</location>
    </subcellularLocation>
</comment>
<dbReference type="InterPro" id="IPR036943">
    <property type="entry name" value="FN_type2_sf"/>
</dbReference>
<feature type="chain" id="PRO_5036208325" evidence="8">
    <location>
        <begin position="20"/>
        <end position="936"/>
    </location>
</feature>
<dbReference type="GO" id="GO:0005576">
    <property type="term" value="C:extracellular region"/>
    <property type="evidence" value="ECO:0007669"/>
    <property type="project" value="UniProtKB-SubCell"/>
</dbReference>
<feature type="region of interest" description="Disordered" evidence="7">
    <location>
        <begin position="35"/>
        <end position="181"/>
    </location>
</feature>
<keyword evidence="3" id="KW-0964">Secreted</keyword>
<gene>
    <name evidence="10" type="ORF">LSAA_2781</name>
</gene>
<feature type="disulfide bond" evidence="6">
    <location>
        <begin position="837"/>
        <end position="864"/>
    </location>
</feature>
<dbReference type="InterPro" id="IPR051666">
    <property type="entry name" value="SP_Capacitation_Regulator"/>
</dbReference>
<name>A0A7R8CFK0_LEPSM</name>
<comment type="caution">
    <text evidence="6">Lacks conserved residue(s) required for the propagation of feature annotation.</text>
</comment>
<keyword evidence="8" id="KW-0732">Signal</keyword>
<keyword evidence="4" id="KW-0677">Repeat</keyword>
<feature type="disulfide bond" evidence="6">
    <location>
        <begin position="519"/>
        <end position="546"/>
    </location>
</feature>
<dbReference type="GO" id="GO:0048240">
    <property type="term" value="P:sperm capacitation"/>
    <property type="evidence" value="ECO:0007669"/>
    <property type="project" value="TreeGrafter"/>
</dbReference>
<feature type="domain" description="Fibronectin type-II" evidence="9">
    <location>
        <begin position="500"/>
        <end position="548"/>
    </location>
</feature>
<dbReference type="InterPro" id="IPR000562">
    <property type="entry name" value="FN_type2_dom"/>
</dbReference>